<protein>
    <submittedName>
        <fullName evidence="2">Uncharacterized protein</fullName>
    </submittedName>
</protein>
<feature type="region of interest" description="Disordered" evidence="1">
    <location>
        <begin position="50"/>
        <end position="69"/>
    </location>
</feature>
<evidence type="ECO:0000313" key="2">
    <source>
        <dbReference type="EMBL" id="SEG74519.1"/>
    </source>
</evidence>
<dbReference type="RefSeq" id="WP_146087478.1">
    <property type="nucleotide sequence ID" value="NZ_FNVO01000010.1"/>
</dbReference>
<organism evidence="2 3">
    <name type="scientific">Thermomonospora echinospora</name>
    <dbReference type="NCBI Taxonomy" id="1992"/>
    <lineage>
        <taxon>Bacteria</taxon>
        <taxon>Bacillati</taxon>
        <taxon>Actinomycetota</taxon>
        <taxon>Actinomycetes</taxon>
        <taxon>Streptosporangiales</taxon>
        <taxon>Thermomonosporaceae</taxon>
        <taxon>Thermomonospora</taxon>
    </lineage>
</organism>
<name>A0A1H6CNC0_9ACTN</name>
<sequence>MTVDTQVRPAIYVGQERMAIAPAPKLAQWERDLIERLELEWDLHKIESMHPDETISGSGDGWDDCDYMP</sequence>
<dbReference type="AlphaFoldDB" id="A0A1H6CNC0"/>
<proteinExistence type="predicted"/>
<dbReference type="OrthoDB" id="3480736at2"/>
<dbReference type="EMBL" id="FNVO01000010">
    <property type="protein sequence ID" value="SEG74519.1"/>
    <property type="molecule type" value="Genomic_DNA"/>
</dbReference>
<accession>A0A1H6CNC0</accession>
<reference evidence="3" key="1">
    <citation type="submission" date="2016-10" db="EMBL/GenBank/DDBJ databases">
        <authorList>
            <person name="Varghese N."/>
            <person name="Submissions S."/>
        </authorList>
    </citation>
    <scope>NUCLEOTIDE SEQUENCE [LARGE SCALE GENOMIC DNA]</scope>
    <source>
        <strain evidence="3">DSM 43163</strain>
    </source>
</reference>
<evidence type="ECO:0000313" key="3">
    <source>
        <dbReference type="Proteomes" id="UP000236723"/>
    </source>
</evidence>
<keyword evidence="3" id="KW-1185">Reference proteome</keyword>
<gene>
    <name evidence="2" type="ORF">SAMN04489712_110236</name>
</gene>
<evidence type="ECO:0000256" key="1">
    <source>
        <dbReference type="SAM" id="MobiDB-lite"/>
    </source>
</evidence>
<dbReference type="Proteomes" id="UP000236723">
    <property type="component" value="Unassembled WGS sequence"/>
</dbReference>